<keyword evidence="5" id="KW-1185">Reference proteome</keyword>
<keyword evidence="2" id="KW-0012">Acyltransferase</keyword>
<sequence length="172" mass="18959">MIADAPSWTIAPQPAGSPESAALLRAYLVDIADRWYRLHHDRGVTPEEIERHLAEMAADDLAPPHGVLLVARYGGEPAGCAGLLRRDAWTAEVTKVFVREDRRGLGGAPRLMAAAEETARGWGARRLVLNTRRDLVEARALYARHGFTAIEPYKPLEEDPFAEVWLGKELGA</sequence>
<dbReference type="RefSeq" id="WP_207248591.1">
    <property type="nucleotide sequence ID" value="NZ_JAFMOF010000005.1"/>
</dbReference>
<accession>A0A939JUI1</accession>
<organism evidence="4 5">
    <name type="scientific">Streptomyces triculaminicus</name>
    <dbReference type="NCBI Taxonomy" id="2816232"/>
    <lineage>
        <taxon>Bacteria</taxon>
        <taxon>Bacillati</taxon>
        <taxon>Actinomycetota</taxon>
        <taxon>Actinomycetes</taxon>
        <taxon>Kitasatosporales</taxon>
        <taxon>Streptomycetaceae</taxon>
        <taxon>Streptomyces</taxon>
    </lineage>
</organism>
<dbReference type="InterPro" id="IPR016181">
    <property type="entry name" value="Acyl_CoA_acyltransferase"/>
</dbReference>
<evidence type="ECO:0000313" key="5">
    <source>
        <dbReference type="Proteomes" id="UP000664781"/>
    </source>
</evidence>
<dbReference type="InterPro" id="IPR000182">
    <property type="entry name" value="GNAT_dom"/>
</dbReference>
<protein>
    <submittedName>
        <fullName evidence="4">GNAT family N-acetyltransferase</fullName>
    </submittedName>
</protein>
<dbReference type="PROSITE" id="PS51186">
    <property type="entry name" value="GNAT"/>
    <property type="match status" value="1"/>
</dbReference>
<proteinExistence type="predicted"/>
<dbReference type="SUPFAM" id="SSF55729">
    <property type="entry name" value="Acyl-CoA N-acyltransferases (Nat)"/>
    <property type="match status" value="1"/>
</dbReference>
<dbReference type="PANTHER" id="PTHR43877:SF2">
    <property type="entry name" value="AMINOALKYLPHOSPHONATE N-ACETYLTRANSFERASE-RELATED"/>
    <property type="match status" value="1"/>
</dbReference>
<dbReference type="EMBL" id="JAFMOF010000005">
    <property type="protein sequence ID" value="MBO0656789.1"/>
    <property type="molecule type" value="Genomic_DNA"/>
</dbReference>
<dbReference type="PANTHER" id="PTHR43877">
    <property type="entry name" value="AMINOALKYLPHOSPHONATE N-ACETYLTRANSFERASE-RELATED-RELATED"/>
    <property type="match status" value="1"/>
</dbReference>
<keyword evidence="1" id="KW-0808">Transferase</keyword>
<dbReference type="CDD" id="cd04301">
    <property type="entry name" value="NAT_SF"/>
    <property type="match status" value="1"/>
</dbReference>
<comment type="caution">
    <text evidence="4">The sequence shown here is derived from an EMBL/GenBank/DDBJ whole genome shotgun (WGS) entry which is preliminary data.</text>
</comment>
<dbReference type="InterPro" id="IPR050832">
    <property type="entry name" value="Bact_Acetyltransf"/>
</dbReference>
<name>A0A939JUI1_9ACTN</name>
<reference evidence="4" key="1">
    <citation type="submission" date="2021-03" db="EMBL/GenBank/DDBJ databases">
        <title>Streptomyces strains.</title>
        <authorList>
            <person name="Lund M.B."/>
            <person name="Toerring T."/>
        </authorList>
    </citation>
    <scope>NUCLEOTIDE SEQUENCE</scope>
    <source>
        <strain evidence="4">JCM 4242</strain>
    </source>
</reference>
<evidence type="ECO:0000256" key="2">
    <source>
        <dbReference type="ARBA" id="ARBA00023315"/>
    </source>
</evidence>
<dbReference type="Gene3D" id="3.40.630.30">
    <property type="match status" value="1"/>
</dbReference>
<evidence type="ECO:0000256" key="1">
    <source>
        <dbReference type="ARBA" id="ARBA00022679"/>
    </source>
</evidence>
<gene>
    <name evidence="4" type="ORF">J1792_29830</name>
</gene>
<dbReference type="AlphaFoldDB" id="A0A939JUI1"/>
<dbReference type="Pfam" id="PF00583">
    <property type="entry name" value="Acetyltransf_1"/>
    <property type="match status" value="1"/>
</dbReference>
<evidence type="ECO:0000259" key="3">
    <source>
        <dbReference type="PROSITE" id="PS51186"/>
    </source>
</evidence>
<dbReference type="Proteomes" id="UP000664781">
    <property type="component" value="Unassembled WGS sequence"/>
</dbReference>
<feature type="domain" description="N-acetyltransferase" evidence="3">
    <location>
        <begin position="22"/>
        <end position="171"/>
    </location>
</feature>
<dbReference type="GO" id="GO:0016747">
    <property type="term" value="F:acyltransferase activity, transferring groups other than amino-acyl groups"/>
    <property type="evidence" value="ECO:0007669"/>
    <property type="project" value="InterPro"/>
</dbReference>
<evidence type="ECO:0000313" key="4">
    <source>
        <dbReference type="EMBL" id="MBO0656789.1"/>
    </source>
</evidence>